<dbReference type="InterPro" id="IPR001279">
    <property type="entry name" value="Metallo-B-lactamas"/>
</dbReference>
<dbReference type="Gene3D" id="3.60.15.10">
    <property type="entry name" value="Ribonuclease Z/Hydroxyacylglutathione hydrolase-like"/>
    <property type="match status" value="1"/>
</dbReference>
<keyword evidence="1" id="KW-0378">Hydrolase</keyword>
<name>A0ABT4XTL3_9RHOB</name>
<dbReference type="InterPro" id="IPR044094">
    <property type="entry name" value="AtsA-like_MBL-fold"/>
</dbReference>
<protein>
    <submittedName>
        <fullName evidence="3">MBL fold metallo-hydrolase</fullName>
    </submittedName>
</protein>
<sequence>MKLTILGSGSPEAYLRRASSGYLLEVGQDRILFDCGGGVFDNLLRSGRLPSDITHIVFSHLHSDHMMDYARLVHAAWDEGGAPIKVFGPQPIAAVTEAYFGPTGVLSHDLRARTELPQSQEVWVARGGTLPRPWPAPIVTEISAGDTIEGDGWRIQSCAAPHAQPLLECLAFSLIDAEKKFVYSGDAGLCPAVEALAKDADCLLHWCYRLDGEKASAKMMALTPTPSEIGAMARRVGVGRLMLTHFRKHMDAPESSAAAERAASTAFGQPVAIAEDLQEIDI</sequence>
<dbReference type="EMBL" id="JAQIOY010000003">
    <property type="protein sequence ID" value="MDA7425316.1"/>
    <property type="molecule type" value="Genomic_DNA"/>
</dbReference>
<dbReference type="Proteomes" id="UP001210720">
    <property type="component" value="Unassembled WGS sequence"/>
</dbReference>
<gene>
    <name evidence="3" type="ORF">PFY00_11300</name>
</gene>
<reference evidence="3 4" key="1">
    <citation type="submission" date="2023-01" db="EMBL/GenBank/DDBJ databases">
        <title>Thalassococcus onchidii sp. nov., isolated from a marine invertebrate from the South China Sea.</title>
        <authorList>
            <person name="Xu S."/>
            <person name="Liu Z."/>
            <person name="Xu Y."/>
        </authorList>
    </citation>
    <scope>NUCLEOTIDE SEQUENCE [LARGE SCALE GENOMIC DNA]</scope>
    <source>
        <strain evidence="3 4">KCTC 32084</strain>
    </source>
</reference>
<evidence type="ECO:0000313" key="3">
    <source>
        <dbReference type="EMBL" id="MDA7425316.1"/>
    </source>
</evidence>
<dbReference type="SUPFAM" id="SSF56281">
    <property type="entry name" value="Metallo-hydrolase/oxidoreductase"/>
    <property type="match status" value="1"/>
</dbReference>
<dbReference type="PANTHER" id="PTHR46018">
    <property type="entry name" value="ZINC PHOSPHODIESTERASE ELAC PROTEIN 1"/>
    <property type="match status" value="1"/>
</dbReference>
<dbReference type="Pfam" id="PF12706">
    <property type="entry name" value="Lactamase_B_2"/>
    <property type="match status" value="1"/>
</dbReference>
<comment type="caution">
    <text evidence="3">The sequence shown here is derived from an EMBL/GenBank/DDBJ whole genome shotgun (WGS) entry which is preliminary data.</text>
</comment>
<accession>A0ABT4XTL3</accession>
<dbReference type="CDD" id="cd07719">
    <property type="entry name" value="arylsulfatase_AtsA-like_MBL-fold"/>
    <property type="match status" value="1"/>
</dbReference>
<evidence type="ECO:0000256" key="1">
    <source>
        <dbReference type="ARBA" id="ARBA00022801"/>
    </source>
</evidence>
<dbReference type="RefSeq" id="WP_271432656.1">
    <property type="nucleotide sequence ID" value="NZ_JAQIOY010000003.1"/>
</dbReference>
<proteinExistence type="predicted"/>
<dbReference type="PANTHER" id="PTHR46018:SF2">
    <property type="entry name" value="ZINC PHOSPHODIESTERASE ELAC PROTEIN 1"/>
    <property type="match status" value="1"/>
</dbReference>
<evidence type="ECO:0000313" key="4">
    <source>
        <dbReference type="Proteomes" id="UP001210720"/>
    </source>
</evidence>
<dbReference type="InterPro" id="IPR036866">
    <property type="entry name" value="RibonucZ/Hydroxyglut_hydro"/>
</dbReference>
<organism evidence="3 4">
    <name type="scientific">Thalassococcus lentus</name>
    <dbReference type="NCBI Taxonomy" id="1210524"/>
    <lineage>
        <taxon>Bacteria</taxon>
        <taxon>Pseudomonadati</taxon>
        <taxon>Pseudomonadota</taxon>
        <taxon>Alphaproteobacteria</taxon>
        <taxon>Rhodobacterales</taxon>
        <taxon>Roseobacteraceae</taxon>
        <taxon>Thalassococcus</taxon>
    </lineage>
</organism>
<keyword evidence="4" id="KW-1185">Reference proteome</keyword>
<evidence type="ECO:0000259" key="2">
    <source>
        <dbReference type="SMART" id="SM00849"/>
    </source>
</evidence>
<feature type="domain" description="Metallo-beta-lactamase" evidence="2">
    <location>
        <begin position="18"/>
        <end position="234"/>
    </location>
</feature>
<dbReference type="SMART" id="SM00849">
    <property type="entry name" value="Lactamase_B"/>
    <property type="match status" value="1"/>
</dbReference>